<name>A0A1Y1YN59_9FUNG</name>
<dbReference type="Gene3D" id="1.10.30.10">
    <property type="entry name" value="High mobility group box domain"/>
    <property type="match status" value="1"/>
</dbReference>
<dbReference type="AlphaFoldDB" id="A0A1Y1YN59"/>
<reference evidence="5 6" key="1">
    <citation type="submission" date="2016-07" db="EMBL/GenBank/DDBJ databases">
        <title>Pervasive Adenine N6-methylation of Active Genes in Fungi.</title>
        <authorList>
            <consortium name="DOE Joint Genome Institute"/>
            <person name="Mondo S.J."/>
            <person name="Dannebaum R.O."/>
            <person name="Kuo R.C."/>
            <person name="Labutti K."/>
            <person name="Haridas S."/>
            <person name="Kuo A."/>
            <person name="Salamov A."/>
            <person name="Ahrendt S.R."/>
            <person name="Lipzen A."/>
            <person name="Sullivan W."/>
            <person name="Andreopoulos W.B."/>
            <person name="Clum A."/>
            <person name="Lindquist E."/>
            <person name="Daum C."/>
            <person name="Ramamoorthy G.K."/>
            <person name="Gryganskyi A."/>
            <person name="Culley D."/>
            <person name="Magnuson J.K."/>
            <person name="James T.Y."/>
            <person name="O'Malley M.A."/>
            <person name="Stajich J.E."/>
            <person name="Spatafora J.W."/>
            <person name="Visel A."/>
            <person name="Grigoriev I.V."/>
        </authorList>
    </citation>
    <scope>NUCLEOTIDE SEQUENCE [LARGE SCALE GENOMIC DNA]</scope>
    <source>
        <strain evidence="5 6">CBS 931.73</strain>
    </source>
</reference>
<dbReference type="CDD" id="cd01389">
    <property type="entry name" value="HMG-box_ROX1-like"/>
    <property type="match status" value="1"/>
</dbReference>
<dbReference type="Pfam" id="PF00505">
    <property type="entry name" value="HMG_box"/>
    <property type="match status" value="1"/>
</dbReference>
<dbReference type="GO" id="GO:0000981">
    <property type="term" value="F:DNA-binding transcription factor activity, RNA polymerase II-specific"/>
    <property type="evidence" value="ECO:0007669"/>
    <property type="project" value="TreeGrafter"/>
</dbReference>
<evidence type="ECO:0000259" key="4">
    <source>
        <dbReference type="PROSITE" id="PS50118"/>
    </source>
</evidence>
<dbReference type="InParanoid" id="A0A1Y1YN59"/>
<dbReference type="STRING" id="1314790.A0A1Y1YN59"/>
<dbReference type="InterPro" id="IPR051356">
    <property type="entry name" value="SOX/SOX-like_TF"/>
</dbReference>
<dbReference type="InterPro" id="IPR036910">
    <property type="entry name" value="HMG_box_dom_sf"/>
</dbReference>
<evidence type="ECO:0000256" key="1">
    <source>
        <dbReference type="ARBA" id="ARBA00023125"/>
    </source>
</evidence>
<feature type="non-terminal residue" evidence="5">
    <location>
        <position position="68"/>
    </location>
</feature>
<gene>
    <name evidence="5" type="ORF">K493DRAFT_153590</name>
</gene>
<accession>A0A1Y1YN59</accession>
<feature type="domain" description="HMG box" evidence="4">
    <location>
        <begin position="1"/>
        <end position="67"/>
    </location>
</feature>
<proteinExistence type="predicted"/>
<keyword evidence="6" id="KW-1185">Reference proteome</keyword>
<dbReference type="Proteomes" id="UP000193498">
    <property type="component" value="Unassembled WGS sequence"/>
</dbReference>
<dbReference type="InterPro" id="IPR009071">
    <property type="entry name" value="HMG_box_dom"/>
</dbReference>
<keyword evidence="1 3" id="KW-0238">DNA-binding</keyword>
<dbReference type="GO" id="GO:0000978">
    <property type="term" value="F:RNA polymerase II cis-regulatory region sequence-specific DNA binding"/>
    <property type="evidence" value="ECO:0007669"/>
    <property type="project" value="TreeGrafter"/>
</dbReference>
<dbReference type="SUPFAM" id="SSF47095">
    <property type="entry name" value="HMG-box"/>
    <property type="match status" value="1"/>
</dbReference>
<feature type="DNA-binding region" description="HMG box" evidence="3">
    <location>
        <begin position="1"/>
        <end position="67"/>
    </location>
</feature>
<keyword evidence="2 3" id="KW-0539">Nucleus</keyword>
<dbReference type="PROSITE" id="PS50118">
    <property type="entry name" value="HMG_BOX_2"/>
    <property type="match status" value="1"/>
</dbReference>
<feature type="non-terminal residue" evidence="5">
    <location>
        <position position="1"/>
    </location>
</feature>
<dbReference type="GO" id="GO:0005634">
    <property type="term" value="C:nucleus"/>
    <property type="evidence" value="ECO:0007669"/>
    <property type="project" value="UniProtKB-UniRule"/>
</dbReference>
<protein>
    <submittedName>
        <fullName evidence="5">High mobility group box</fullName>
    </submittedName>
</protein>
<comment type="caution">
    <text evidence="5">The sequence shown here is derived from an EMBL/GenBank/DDBJ whole genome shotgun (WGS) entry which is preliminary data.</text>
</comment>
<sequence length="68" mass="8433">RPLNPFLLFRREKQAEIFNKYQGISNSQVSQILGQMWKSSSDEEKLVYQRMAEEYRKRHREKYPNYKY</sequence>
<organism evidence="5 6">
    <name type="scientific">Basidiobolus meristosporus CBS 931.73</name>
    <dbReference type="NCBI Taxonomy" id="1314790"/>
    <lineage>
        <taxon>Eukaryota</taxon>
        <taxon>Fungi</taxon>
        <taxon>Fungi incertae sedis</taxon>
        <taxon>Zoopagomycota</taxon>
        <taxon>Entomophthoromycotina</taxon>
        <taxon>Basidiobolomycetes</taxon>
        <taxon>Basidiobolales</taxon>
        <taxon>Basidiobolaceae</taxon>
        <taxon>Basidiobolus</taxon>
    </lineage>
</organism>
<dbReference type="SMART" id="SM00398">
    <property type="entry name" value="HMG"/>
    <property type="match status" value="1"/>
</dbReference>
<dbReference type="OrthoDB" id="6247875at2759"/>
<dbReference type="EMBL" id="MCFE01000097">
    <property type="protein sequence ID" value="ORX99449.1"/>
    <property type="molecule type" value="Genomic_DNA"/>
</dbReference>
<evidence type="ECO:0000313" key="6">
    <source>
        <dbReference type="Proteomes" id="UP000193498"/>
    </source>
</evidence>
<dbReference type="PANTHER" id="PTHR45789">
    <property type="entry name" value="FI18025P1"/>
    <property type="match status" value="1"/>
</dbReference>
<evidence type="ECO:0000313" key="5">
    <source>
        <dbReference type="EMBL" id="ORX99449.1"/>
    </source>
</evidence>
<evidence type="ECO:0000256" key="3">
    <source>
        <dbReference type="PROSITE-ProRule" id="PRU00267"/>
    </source>
</evidence>
<evidence type="ECO:0000256" key="2">
    <source>
        <dbReference type="ARBA" id="ARBA00023242"/>
    </source>
</evidence>
<dbReference type="PANTHER" id="PTHR45789:SF2">
    <property type="entry name" value="FI18025P1"/>
    <property type="match status" value="1"/>
</dbReference>